<dbReference type="Proteomes" id="UP001197974">
    <property type="component" value="Chromosome"/>
</dbReference>
<dbReference type="RefSeq" id="WP_306019938.1">
    <property type="nucleotide sequence ID" value="NZ_CP129013.1"/>
</dbReference>
<feature type="transmembrane region" description="Helical" evidence="1">
    <location>
        <begin position="41"/>
        <end position="65"/>
    </location>
</feature>
<reference evidence="2 3" key="1">
    <citation type="submission" date="2023-06" db="EMBL/GenBank/DDBJ databases">
        <title>Five Gram-positive bacteria isolated from mangrove sediments in Shenzhen, Guangdong, China.</title>
        <authorList>
            <person name="Yu S."/>
            <person name="Zheng W."/>
            <person name="Huang Y."/>
        </authorList>
    </citation>
    <scope>NUCLEOTIDE SEQUENCE [LARGE SCALE GENOMIC DNA]</scope>
    <source>
        <strain evidence="2 3">SaN35-3</strain>
    </source>
</reference>
<evidence type="ECO:0008006" key="4">
    <source>
        <dbReference type="Google" id="ProtNLM"/>
    </source>
</evidence>
<keyword evidence="3" id="KW-1185">Reference proteome</keyword>
<feature type="transmembrane region" description="Helical" evidence="1">
    <location>
        <begin position="72"/>
        <end position="92"/>
    </location>
</feature>
<evidence type="ECO:0000256" key="1">
    <source>
        <dbReference type="SAM" id="Phobius"/>
    </source>
</evidence>
<name>A0ABY9JUR8_9BACI</name>
<evidence type="ECO:0000313" key="2">
    <source>
        <dbReference type="EMBL" id="WLR43144.1"/>
    </source>
</evidence>
<sequence length="131" mass="15158">MVFHLAYFFSSKEQRNAGLLVPGGILTSIGFILLFEEWSHWSYAAVTEPLYIFAVVIGLFELWFFGERNKGLLVPIFILSLIGFYLFFSAFFTLGEEQIWPVILIIIGIFVFFKGLKKNSHKTTKEKKNTY</sequence>
<accession>A0ABY9JUR8</accession>
<proteinExistence type="predicted"/>
<keyword evidence="1" id="KW-0472">Membrane</keyword>
<keyword evidence="1" id="KW-0812">Transmembrane</keyword>
<feature type="transmembrane region" description="Helical" evidence="1">
    <location>
        <begin position="17"/>
        <end position="35"/>
    </location>
</feature>
<organism evidence="2 3">
    <name type="scientific">Bacillus carboniphilus</name>
    <dbReference type="NCBI Taxonomy" id="86663"/>
    <lineage>
        <taxon>Bacteria</taxon>
        <taxon>Bacillati</taxon>
        <taxon>Bacillota</taxon>
        <taxon>Bacilli</taxon>
        <taxon>Bacillales</taxon>
        <taxon>Bacillaceae</taxon>
        <taxon>Bacillus</taxon>
    </lineage>
</organism>
<evidence type="ECO:0000313" key="3">
    <source>
        <dbReference type="Proteomes" id="UP001197974"/>
    </source>
</evidence>
<keyword evidence="1" id="KW-1133">Transmembrane helix</keyword>
<protein>
    <recommendedName>
        <fullName evidence="4">Permease</fullName>
    </recommendedName>
</protein>
<feature type="transmembrane region" description="Helical" evidence="1">
    <location>
        <begin position="98"/>
        <end position="116"/>
    </location>
</feature>
<dbReference type="EMBL" id="CP129013">
    <property type="protein sequence ID" value="WLR43144.1"/>
    <property type="molecule type" value="Genomic_DNA"/>
</dbReference>
<gene>
    <name evidence="2" type="ORF">LC087_02755</name>
</gene>